<evidence type="ECO:0000256" key="9">
    <source>
        <dbReference type="SAM" id="MobiDB-lite"/>
    </source>
</evidence>
<gene>
    <name evidence="13" type="ORF">BCR32DRAFT_270968</name>
</gene>
<evidence type="ECO:0000256" key="10">
    <source>
        <dbReference type="SAM" id="Phobius"/>
    </source>
</evidence>
<dbReference type="InterPro" id="IPR055414">
    <property type="entry name" value="LRR_R13L4/SHOC2-like"/>
</dbReference>
<evidence type="ECO:0000256" key="11">
    <source>
        <dbReference type="SAM" id="SignalP"/>
    </source>
</evidence>
<evidence type="ECO:0000256" key="8">
    <source>
        <dbReference type="ARBA" id="ARBA00023180"/>
    </source>
</evidence>
<keyword evidence="7 10" id="KW-0472">Membrane</keyword>
<dbReference type="GO" id="GO:0016020">
    <property type="term" value="C:membrane"/>
    <property type="evidence" value="ECO:0007669"/>
    <property type="project" value="UniProtKB-SubCell"/>
</dbReference>
<dbReference type="Proteomes" id="UP000193944">
    <property type="component" value="Unassembled WGS sequence"/>
</dbReference>
<dbReference type="InterPro" id="IPR046956">
    <property type="entry name" value="RLP23-like"/>
</dbReference>
<evidence type="ECO:0000313" key="13">
    <source>
        <dbReference type="EMBL" id="ORX76939.1"/>
    </source>
</evidence>
<dbReference type="OrthoDB" id="544346at2759"/>
<evidence type="ECO:0000256" key="1">
    <source>
        <dbReference type="ARBA" id="ARBA00004370"/>
    </source>
</evidence>
<keyword evidence="8" id="KW-0325">Glycoprotein</keyword>
<feature type="transmembrane region" description="Helical" evidence="10">
    <location>
        <begin position="308"/>
        <end position="331"/>
    </location>
</feature>
<sequence length="489" mass="55455">MELIFSIKFKIFIIVITLIFDKVIADDCVFFEKALDTFSSKYTNYVKDDFTNQNVSNCCDYRQVTCNTIDNEIHITGIDFDDLHIEPINPECITLLSNLKYLTTLKINNSDNFPNDINKLTSLKTLKFNGIGLNDIEFPETISELTNLEVLDLSDNYHIKGKIPQSICNLKNLKTLNLEDCSIEGTIPYCFKDMTKLEELNLKSNEIHGYVPLMPNIKSCNYEWTKVCYLKSTKCKMGTIISYHDCTKEDIESTNRENGNPNPNSNEFDNEIGSSNDNNNEDDDNKTGRVSSPFKYRNKKSFRLGAKLIAMVIIAIILVIVFIVSVIYYCIKDKRLKEHEENKPDNYKIKVNEYTEPDNTMADAPISPTAPTNSFLNYVNNITTANTATTTANVATSPTTYTNYAVPPTALDPNAPPMAYNSYAVPQQPFSPGNVQMNMPQTYQYPVQSNLSPYVNIGDNVSTDNLIPSPSYQNGPYYSNTYYNDSKKY</sequence>
<dbReference type="PANTHER" id="PTHR48063">
    <property type="entry name" value="LRR RECEPTOR-LIKE KINASE"/>
    <property type="match status" value="1"/>
</dbReference>
<dbReference type="Pfam" id="PF23598">
    <property type="entry name" value="LRR_14"/>
    <property type="match status" value="1"/>
</dbReference>
<evidence type="ECO:0000256" key="6">
    <source>
        <dbReference type="ARBA" id="ARBA00022989"/>
    </source>
</evidence>
<comment type="caution">
    <text evidence="13">The sequence shown here is derived from an EMBL/GenBank/DDBJ whole genome shotgun (WGS) entry which is preliminary data.</text>
</comment>
<accession>A0A1Y1WTR7</accession>
<keyword evidence="14" id="KW-1185">Reference proteome</keyword>
<name>A0A1Y1WTR7_9FUNG</name>
<evidence type="ECO:0000259" key="12">
    <source>
        <dbReference type="Pfam" id="PF23598"/>
    </source>
</evidence>
<evidence type="ECO:0000256" key="5">
    <source>
        <dbReference type="ARBA" id="ARBA00022737"/>
    </source>
</evidence>
<evidence type="ECO:0000256" key="4">
    <source>
        <dbReference type="ARBA" id="ARBA00022729"/>
    </source>
</evidence>
<reference evidence="13 14" key="1">
    <citation type="submission" date="2016-08" db="EMBL/GenBank/DDBJ databases">
        <title>A Parts List for Fungal Cellulosomes Revealed by Comparative Genomics.</title>
        <authorList>
            <consortium name="DOE Joint Genome Institute"/>
            <person name="Haitjema C.H."/>
            <person name="Gilmore S.P."/>
            <person name="Henske J.K."/>
            <person name="Solomon K.V."/>
            <person name="De Groot R."/>
            <person name="Kuo A."/>
            <person name="Mondo S.J."/>
            <person name="Salamov A.A."/>
            <person name="Labutti K."/>
            <person name="Zhao Z."/>
            <person name="Chiniquy J."/>
            <person name="Barry K."/>
            <person name="Brewer H.M."/>
            <person name="Purvine S.O."/>
            <person name="Wright A.T."/>
            <person name="Boxma B."/>
            <person name="Van Alen T."/>
            <person name="Hackstein J.H."/>
            <person name="Baker S.E."/>
            <person name="Grigoriev I.V."/>
            <person name="O'Malley M.A."/>
        </authorList>
    </citation>
    <scope>NUCLEOTIDE SEQUENCE [LARGE SCALE GENOMIC DNA]</scope>
    <source>
        <strain evidence="13 14">S4</strain>
    </source>
</reference>
<feature type="compositionally biased region" description="Low complexity" evidence="9">
    <location>
        <begin position="256"/>
        <end position="278"/>
    </location>
</feature>
<dbReference type="FunFam" id="3.80.10.10:FF:000041">
    <property type="entry name" value="LRR receptor-like serine/threonine-protein kinase ERECTA"/>
    <property type="match status" value="1"/>
</dbReference>
<reference evidence="13 14" key="2">
    <citation type="submission" date="2016-08" db="EMBL/GenBank/DDBJ databases">
        <title>Pervasive Adenine N6-methylation of Active Genes in Fungi.</title>
        <authorList>
            <consortium name="DOE Joint Genome Institute"/>
            <person name="Mondo S.J."/>
            <person name="Dannebaum R.O."/>
            <person name="Kuo R.C."/>
            <person name="Labutti K."/>
            <person name="Haridas S."/>
            <person name="Kuo A."/>
            <person name="Salamov A."/>
            <person name="Ahrendt S.R."/>
            <person name="Lipzen A."/>
            <person name="Sullivan W."/>
            <person name="Andreopoulos W.B."/>
            <person name="Clum A."/>
            <person name="Lindquist E."/>
            <person name="Daum C."/>
            <person name="Ramamoorthy G.K."/>
            <person name="Gryganskyi A."/>
            <person name="Culley D."/>
            <person name="Magnuson J.K."/>
            <person name="James T.Y."/>
            <person name="O'Malley M.A."/>
            <person name="Stajich J.E."/>
            <person name="Spatafora J.W."/>
            <person name="Visel A."/>
            <person name="Grigoriev I.V."/>
        </authorList>
    </citation>
    <scope>NUCLEOTIDE SEQUENCE [LARGE SCALE GENOMIC DNA]</scope>
    <source>
        <strain evidence="13 14">S4</strain>
    </source>
</reference>
<feature type="region of interest" description="Disordered" evidence="9">
    <location>
        <begin position="252"/>
        <end position="292"/>
    </location>
</feature>
<dbReference type="SUPFAM" id="SSF52058">
    <property type="entry name" value="L domain-like"/>
    <property type="match status" value="1"/>
</dbReference>
<evidence type="ECO:0000313" key="14">
    <source>
        <dbReference type="Proteomes" id="UP000193944"/>
    </source>
</evidence>
<dbReference type="PANTHER" id="PTHR48063:SF112">
    <property type="entry name" value="RECEPTOR LIKE PROTEIN 30-LIKE"/>
    <property type="match status" value="1"/>
</dbReference>
<feature type="chain" id="PRO_5012192199" evidence="11">
    <location>
        <begin position="26"/>
        <end position="489"/>
    </location>
</feature>
<evidence type="ECO:0000256" key="3">
    <source>
        <dbReference type="ARBA" id="ARBA00022692"/>
    </source>
</evidence>
<keyword evidence="3 10" id="KW-0812">Transmembrane</keyword>
<dbReference type="InterPro" id="IPR032675">
    <property type="entry name" value="LRR_dom_sf"/>
</dbReference>
<keyword evidence="4 11" id="KW-0732">Signal</keyword>
<keyword evidence="5" id="KW-0677">Repeat</keyword>
<dbReference type="Gene3D" id="3.80.10.10">
    <property type="entry name" value="Ribonuclease Inhibitor"/>
    <property type="match status" value="1"/>
</dbReference>
<organism evidence="13 14">
    <name type="scientific">Anaeromyces robustus</name>
    <dbReference type="NCBI Taxonomy" id="1754192"/>
    <lineage>
        <taxon>Eukaryota</taxon>
        <taxon>Fungi</taxon>
        <taxon>Fungi incertae sedis</taxon>
        <taxon>Chytridiomycota</taxon>
        <taxon>Chytridiomycota incertae sedis</taxon>
        <taxon>Neocallimastigomycetes</taxon>
        <taxon>Neocallimastigales</taxon>
        <taxon>Neocallimastigaceae</taxon>
        <taxon>Anaeromyces</taxon>
    </lineage>
</organism>
<feature type="signal peptide" evidence="11">
    <location>
        <begin position="1"/>
        <end position="25"/>
    </location>
</feature>
<keyword evidence="2" id="KW-0433">Leucine-rich repeat</keyword>
<dbReference type="AlphaFoldDB" id="A0A1Y1WTR7"/>
<proteinExistence type="predicted"/>
<evidence type="ECO:0000256" key="7">
    <source>
        <dbReference type="ARBA" id="ARBA00023136"/>
    </source>
</evidence>
<dbReference type="EMBL" id="MCFG01000271">
    <property type="protein sequence ID" value="ORX76939.1"/>
    <property type="molecule type" value="Genomic_DNA"/>
</dbReference>
<evidence type="ECO:0000256" key="2">
    <source>
        <dbReference type="ARBA" id="ARBA00022614"/>
    </source>
</evidence>
<protein>
    <submittedName>
        <fullName evidence="13">L domain-like protein</fullName>
    </submittedName>
</protein>
<feature type="domain" description="Disease resistance R13L4/SHOC-2-like LRR" evidence="12">
    <location>
        <begin position="97"/>
        <end position="204"/>
    </location>
</feature>
<comment type="subcellular location">
    <subcellularLocation>
        <location evidence="1">Membrane</location>
    </subcellularLocation>
</comment>
<keyword evidence="6 10" id="KW-1133">Transmembrane helix</keyword>